<evidence type="ECO:0000313" key="2">
    <source>
        <dbReference type="Proteomes" id="UP000195570"/>
    </source>
</evidence>
<dbReference type="EMBL" id="CZPT02001214">
    <property type="protein sequence ID" value="SCU69443.1"/>
    <property type="molecule type" value="Genomic_DNA"/>
</dbReference>
<dbReference type="AlphaFoldDB" id="A0A1G4IBG0"/>
<comment type="caution">
    <text evidence="1">The sequence shown here is derived from an EMBL/GenBank/DDBJ whole genome shotgun (WGS) entry which is preliminary data.</text>
</comment>
<proteinExistence type="predicted"/>
<reference evidence="1" key="1">
    <citation type="submission" date="2016-09" db="EMBL/GenBank/DDBJ databases">
        <authorList>
            <person name="Hebert L."/>
            <person name="Moumen B."/>
        </authorList>
    </citation>
    <scope>NUCLEOTIDE SEQUENCE [LARGE SCALE GENOMIC DNA]</scope>
    <source>
        <strain evidence="1">OVI</strain>
    </source>
</reference>
<gene>
    <name evidence="1" type="ORF">TEOVI_000100900</name>
</gene>
<dbReference type="Proteomes" id="UP000195570">
    <property type="component" value="Unassembled WGS sequence"/>
</dbReference>
<protein>
    <submittedName>
        <fullName evidence="1">Uncharacterized protein</fullName>
    </submittedName>
</protein>
<sequence length="966" mass="106475">MLRGWHPNSSAMQVGMRHITIGGRHSRGGFRQPLGKHPQVKQGAVEGVPRRIPGTTKVTYTNKKGRTFSFSVPVSELTHPQVTLESAAGTWREMDTSFCELGDIEDDMPSPVDECLRGGSSLDKRLIQEVRERFVSFCREYVLMDTSGMKSTILSTELNAGPDYEHYDRRLRRKRHWLAIRHRFEDVRYIIWPDVVEETARGDSAQADVSLTNPSLTAGEMLEALLWLDAASTFCVRKVHPSDLGDKSEFLPLDLQREVEVVACHARRDLDFFDPSATSLEQFTACAALCVNHRVPFSLFFPSQDVCGDASVSTGQCIVANAPSPHTALGAVRIMALISEGSGSDIGKTIMFSDAFGAVTRFGILRGLSRVMSVEAFGCKDALENVNESELCIILHFCAEVREQNAAFFRRYEASEENSDPQQVSFLAKYQQLSQIALARCKRLLYHPDSPRAQVMSEDGYIPLVELQRHAEGTNKAALIHYNLGIRSAQGMRRVALGAQSSARLAELVSRLEEASARVSGNTLVNDLVHHLSHKAAAGKMSLTLREVNTLLPLLSRMRRESPNGALDARFDRVFNAIDTAIGAAMRHNCTLDELLDLAEGLAACEMVPSALKQVEMVLIRSVMMHECSPMHLRRMLQAMFTLMRTSVPQVLLQSVASRVADYIKEASHMDSSSSNGGGDEKVKNHEECEQLLELLVALGKCAYGALPGLVTIYWEAQLIDSMQLNPRLRCSYASLLASAAFALKKHDKRAWEGLADESHRLFMEYTRCNKENDIGRFAECVTGLAVLTQIKDNTNSSDVAFLKEYLSATSLELKSCEVIRVQELTDLLGRTLEWSEALGVVAPDVVIQLEKALFVMLENVSHTAPGVGIPDELVTAACCLVDMSSASLELRKAAAGVVGGAIVHAEEALETLRSGAPTQVRPGHSFDVAALASAERENVYKNSILQYCAALQRSGMSTHVEELWS</sequence>
<name>A0A1G4IBG0_TRYEQ</name>
<dbReference type="VEuPathDB" id="TriTrypDB:TEOVI_000100900"/>
<dbReference type="RefSeq" id="XP_067080419.1">
    <property type="nucleotide sequence ID" value="XM_067224318.1"/>
</dbReference>
<evidence type="ECO:0000313" key="1">
    <source>
        <dbReference type="EMBL" id="SCU69443.1"/>
    </source>
</evidence>
<accession>A0A1G4IBG0</accession>
<dbReference type="GeneID" id="92374949"/>
<organism evidence="1 2">
    <name type="scientific">Trypanosoma equiperdum</name>
    <dbReference type="NCBI Taxonomy" id="5694"/>
    <lineage>
        <taxon>Eukaryota</taxon>
        <taxon>Discoba</taxon>
        <taxon>Euglenozoa</taxon>
        <taxon>Kinetoplastea</taxon>
        <taxon>Metakinetoplastina</taxon>
        <taxon>Trypanosomatida</taxon>
        <taxon>Trypanosomatidae</taxon>
        <taxon>Trypanosoma</taxon>
    </lineage>
</organism>
<keyword evidence="2" id="KW-1185">Reference proteome</keyword>